<dbReference type="CDD" id="cd01948">
    <property type="entry name" value="EAL"/>
    <property type="match status" value="1"/>
</dbReference>
<dbReference type="PANTHER" id="PTHR44757">
    <property type="entry name" value="DIGUANYLATE CYCLASE DGCP"/>
    <property type="match status" value="1"/>
</dbReference>
<dbReference type="InterPro" id="IPR000160">
    <property type="entry name" value="GGDEF_dom"/>
</dbReference>
<dbReference type="SMART" id="SM00267">
    <property type="entry name" value="GGDEF"/>
    <property type="match status" value="1"/>
</dbReference>
<dbReference type="PROSITE" id="PS50887">
    <property type="entry name" value="GGDEF"/>
    <property type="match status" value="1"/>
</dbReference>
<feature type="domain" description="EAL" evidence="2">
    <location>
        <begin position="335"/>
        <end position="597"/>
    </location>
</feature>
<feature type="region of interest" description="Disordered" evidence="1">
    <location>
        <begin position="596"/>
        <end position="616"/>
    </location>
</feature>
<dbReference type="PANTHER" id="PTHR44757:SF2">
    <property type="entry name" value="BIOFILM ARCHITECTURE MAINTENANCE PROTEIN MBAA"/>
    <property type="match status" value="1"/>
</dbReference>
<dbReference type="Gene3D" id="3.30.70.270">
    <property type="match status" value="1"/>
</dbReference>
<dbReference type="RefSeq" id="WP_245854244.1">
    <property type="nucleotide sequence ID" value="NZ_JBFBBH010000042.1"/>
</dbReference>
<protein>
    <recommendedName>
        <fullName evidence="6">GGDEF-domain containing protein</fullName>
    </recommendedName>
</protein>
<dbReference type="Proteomes" id="UP000197174">
    <property type="component" value="Unassembled WGS sequence"/>
</dbReference>
<dbReference type="Gene3D" id="3.20.20.450">
    <property type="entry name" value="EAL domain"/>
    <property type="match status" value="1"/>
</dbReference>
<dbReference type="InterPro" id="IPR052155">
    <property type="entry name" value="Biofilm_reg_signaling"/>
</dbReference>
<dbReference type="InterPro" id="IPR043128">
    <property type="entry name" value="Rev_trsase/Diguanyl_cyclase"/>
</dbReference>
<evidence type="ECO:0000313" key="5">
    <source>
        <dbReference type="Proteomes" id="UP000197174"/>
    </source>
</evidence>
<accession>A0A246RRS4</accession>
<evidence type="ECO:0000313" key="4">
    <source>
        <dbReference type="EMBL" id="OWV11045.1"/>
    </source>
</evidence>
<evidence type="ECO:0000259" key="2">
    <source>
        <dbReference type="PROSITE" id="PS50883"/>
    </source>
</evidence>
<organism evidence="4 5">
    <name type="scientific">Micromonospora wenchangensis</name>
    <dbReference type="NCBI Taxonomy" id="1185415"/>
    <lineage>
        <taxon>Bacteria</taxon>
        <taxon>Bacillati</taxon>
        <taxon>Actinomycetota</taxon>
        <taxon>Actinomycetes</taxon>
        <taxon>Micromonosporales</taxon>
        <taxon>Micromonosporaceae</taxon>
        <taxon>Micromonospora</taxon>
    </lineage>
</organism>
<feature type="domain" description="GGDEF" evidence="3">
    <location>
        <begin position="193"/>
        <end position="326"/>
    </location>
</feature>
<dbReference type="SMART" id="SM00052">
    <property type="entry name" value="EAL"/>
    <property type="match status" value="1"/>
</dbReference>
<dbReference type="InterPro" id="IPR029787">
    <property type="entry name" value="Nucleotide_cyclase"/>
</dbReference>
<comment type="caution">
    <text evidence="4">The sequence shown here is derived from an EMBL/GenBank/DDBJ whole genome shotgun (WGS) entry which is preliminary data.</text>
</comment>
<evidence type="ECO:0008006" key="6">
    <source>
        <dbReference type="Google" id="ProtNLM"/>
    </source>
</evidence>
<dbReference type="Pfam" id="PF00563">
    <property type="entry name" value="EAL"/>
    <property type="match status" value="1"/>
</dbReference>
<dbReference type="AlphaFoldDB" id="A0A246RRS4"/>
<dbReference type="EMBL" id="MZMV01000006">
    <property type="protein sequence ID" value="OWV11045.1"/>
    <property type="molecule type" value="Genomic_DNA"/>
</dbReference>
<sequence length="616" mass="65912">MNDRPDADGIDDRHRPGVEEFVTAWATALHRAHYVPITAEQRHRIVSALAERLVTAVLTDPVRPGDGQRIGTDLVAAGFGSPEALGGTIAVIGARLPAALGVAADPTRATRLNGLLADLAAGFASAAHDRSLREQDAVRLAALDARTQAEEALRVSEARFRRFATHDQLTGLPNLTRFTEELGRLCSAAVPVDRVGVCCLDVDDFAAVNDVLGHRVGDLLLREIAHRLAALTDPRIGLVARLDSDRFAILVRGTTCAEDAIKIADRALATLAAPFRVNGTEVPLTASAGVAEGAVADDGATLMRDSEIALHWAKADGKGTLRRFDQDRSAADAARYRLSAAMPAALHRGEFTAAYQPIAALRSGRLAGVEALARWRHPQLGLLTAARFIDLAEHTGLVVALGRHLLEQACRQASRWQRIQPGLYVSVNVSVRQLRRNGLAGEVAQILDRTGLPPHLLQLEVTEQAVIDLTGVVTESLAALMALGVRIVIDDFGIGYANLANLRSLPLHGLKLDASLTRPAAQPVRQPGARRPGTDDDFLRTVVSLGHRLGLVVTAEGIETAQQAHRLAATGCDNGQGWHFGRPVPPDEITASIVAQRDRDPVSRDTALPAFPAQQR</sequence>
<dbReference type="InterPro" id="IPR001633">
    <property type="entry name" value="EAL_dom"/>
</dbReference>
<name>A0A246RRS4_9ACTN</name>
<evidence type="ECO:0000256" key="1">
    <source>
        <dbReference type="SAM" id="MobiDB-lite"/>
    </source>
</evidence>
<dbReference type="SUPFAM" id="SSF141868">
    <property type="entry name" value="EAL domain-like"/>
    <property type="match status" value="1"/>
</dbReference>
<dbReference type="CDD" id="cd01949">
    <property type="entry name" value="GGDEF"/>
    <property type="match status" value="1"/>
</dbReference>
<gene>
    <name evidence="4" type="ORF">B5D80_04770</name>
</gene>
<proteinExistence type="predicted"/>
<dbReference type="PROSITE" id="PS50883">
    <property type="entry name" value="EAL"/>
    <property type="match status" value="1"/>
</dbReference>
<dbReference type="InterPro" id="IPR035919">
    <property type="entry name" value="EAL_sf"/>
</dbReference>
<evidence type="ECO:0000259" key="3">
    <source>
        <dbReference type="PROSITE" id="PS50887"/>
    </source>
</evidence>
<keyword evidence="5" id="KW-1185">Reference proteome</keyword>
<reference evidence="4 5" key="1">
    <citation type="submission" date="2017-03" db="EMBL/GenBank/DDBJ databases">
        <title>Whole genome sequence of Micromonospora wenchangensis, isolated from mangrove soil.</title>
        <authorList>
            <person name="Yang H."/>
        </authorList>
    </citation>
    <scope>NUCLEOTIDE SEQUENCE [LARGE SCALE GENOMIC DNA]</scope>
    <source>
        <strain evidence="4 5">CCTCC AA 2012002</strain>
    </source>
</reference>
<dbReference type="Pfam" id="PF00990">
    <property type="entry name" value="GGDEF"/>
    <property type="match status" value="1"/>
</dbReference>
<dbReference type="SUPFAM" id="SSF55073">
    <property type="entry name" value="Nucleotide cyclase"/>
    <property type="match status" value="1"/>
</dbReference>
<dbReference type="NCBIfam" id="TIGR00254">
    <property type="entry name" value="GGDEF"/>
    <property type="match status" value="1"/>
</dbReference>